<dbReference type="AlphaFoldDB" id="A0A2P9AJG6"/>
<reference evidence="4" key="1">
    <citation type="submission" date="2016-12" db="EMBL/GenBank/DDBJ databases">
        <authorList>
            <person name="Brunel B."/>
        </authorList>
    </citation>
    <scope>NUCLEOTIDE SEQUENCE [LARGE SCALE GENOMIC DNA]</scope>
</reference>
<evidence type="ECO:0000259" key="2">
    <source>
        <dbReference type="Pfam" id="PF13400"/>
    </source>
</evidence>
<sequence length="510" mass="53332">MLRIIRAFWHDQRGIALILVSITLPAIIGFSLLAIDMSRVNNLHNDLQKGADSFALAAAAELDGSSGSWARAERAMAMLIENESNFSTAGRFTLTSDQPGGTQPCNSAGAISWCFLKAIPANDGTRITTANLATYRADANQAVGEAETRFIQVTVVPQGFAAIFPVSILSSGASNSWTIGAVAVAGFTSGVCDFTPVFMCNPYEMVNGTNNAGGYTLEQAVSDPAVRRRLIELRKVGNGAAAGPGNFGFLEPPPDVGNGAQALAQTIATSTPIGCYNSANVTTKTGQNAGPVQDAFNVRFGIGASGNHFNSPEYGPAANVRKGAIQTTGSTNQCPSMNKLSFTEAGTMGLPRDATTPYLGGRMGDGNWDFSGYWSTNFGSAAYPASWDTTKPTRYEVYRYEISAGLVGTASTGGETGTPPAACQPPVTTVDRRLIYGAILNCNALEAAGNGLSGHSTNLPVEAFGSFFLTEPVPSASEDASVMVELVDVTGGAGQGTLDNFLRDEAQLYR</sequence>
<keyword evidence="1" id="KW-1133">Transmembrane helix</keyword>
<dbReference type="Proteomes" id="UP000245698">
    <property type="component" value="Unassembled WGS sequence"/>
</dbReference>
<keyword evidence="1" id="KW-0472">Membrane</keyword>
<organism evidence="3 4">
    <name type="scientific">Mesorhizobium delmotii</name>
    <dbReference type="NCBI Taxonomy" id="1631247"/>
    <lineage>
        <taxon>Bacteria</taxon>
        <taxon>Pseudomonadati</taxon>
        <taxon>Pseudomonadota</taxon>
        <taxon>Alphaproteobacteria</taxon>
        <taxon>Hyphomicrobiales</taxon>
        <taxon>Phyllobacteriaceae</taxon>
        <taxon>Mesorhizobium</taxon>
    </lineage>
</organism>
<keyword evidence="1" id="KW-0812">Transmembrane</keyword>
<dbReference type="Pfam" id="PF13400">
    <property type="entry name" value="Tad"/>
    <property type="match status" value="1"/>
</dbReference>
<keyword evidence="4" id="KW-1185">Reference proteome</keyword>
<gene>
    <name evidence="3" type="ORF">BQ8482_190018</name>
</gene>
<evidence type="ECO:0000313" key="3">
    <source>
        <dbReference type="EMBL" id="SJM31288.1"/>
    </source>
</evidence>
<evidence type="ECO:0000313" key="4">
    <source>
        <dbReference type="Proteomes" id="UP000245698"/>
    </source>
</evidence>
<dbReference type="InterPro" id="IPR028087">
    <property type="entry name" value="Tad_N"/>
</dbReference>
<feature type="domain" description="Putative Flp pilus-assembly TadG-like N-terminal" evidence="2">
    <location>
        <begin position="16"/>
        <end position="60"/>
    </location>
</feature>
<feature type="transmembrane region" description="Helical" evidence="1">
    <location>
        <begin position="15"/>
        <end position="35"/>
    </location>
</feature>
<evidence type="ECO:0000256" key="1">
    <source>
        <dbReference type="SAM" id="Phobius"/>
    </source>
</evidence>
<dbReference type="EMBL" id="FUIG01000025">
    <property type="protein sequence ID" value="SJM31288.1"/>
    <property type="molecule type" value="Genomic_DNA"/>
</dbReference>
<accession>A0A2P9AJG6</accession>
<name>A0A2P9AJG6_9HYPH</name>
<dbReference type="RefSeq" id="WP_123148576.1">
    <property type="nucleotide sequence ID" value="NZ_FUIG01000025.1"/>
</dbReference>
<protein>
    <recommendedName>
        <fullName evidence="2">Putative Flp pilus-assembly TadG-like N-terminal domain-containing protein</fullName>
    </recommendedName>
</protein>
<proteinExistence type="predicted"/>